<comment type="caution">
    <text evidence="1">The sequence shown here is derived from an EMBL/GenBank/DDBJ whole genome shotgun (WGS) entry which is preliminary data.</text>
</comment>
<dbReference type="SUPFAM" id="SSF52096">
    <property type="entry name" value="ClpP/crotonase"/>
    <property type="match status" value="1"/>
</dbReference>
<name>A0A9X0C033_9EURO</name>
<dbReference type="FunFam" id="3.90.226.10:FF:000113">
    <property type="entry name" value="Enoyl-CoA hydratase/isomerase family protein (AFU_orthologue AFUA_2G14850)"/>
    <property type="match status" value="1"/>
</dbReference>
<reference evidence="1" key="1">
    <citation type="submission" date="2022-12" db="EMBL/GenBank/DDBJ databases">
        <authorList>
            <person name="Petersen C."/>
        </authorList>
    </citation>
    <scope>NUCLEOTIDE SEQUENCE</scope>
    <source>
        <strain evidence="1">IBT 30728</strain>
    </source>
</reference>
<dbReference type="PANTHER" id="PTHR11941">
    <property type="entry name" value="ENOYL-COA HYDRATASE-RELATED"/>
    <property type="match status" value="1"/>
</dbReference>
<dbReference type="GO" id="GO:0005777">
    <property type="term" value="C:peroxisome"/>
    <property type="evidence" value="ECO:0007669"/>
    <property type="project" value="TreeGrafter"/>
</dbReference>
<evidence type="ECO:0000313" key="1">
    <source>
        <dbReference type="EMBL" id="KAJ5492896.1"/>
    </source>
</evidence>
<organism evidence="1 2">
    <name type="scientific">Penicillium diatomitis</name>
    <dbReference type="NCBI Taxonomy" id="2819901"/>
    <lineage>
        <taxon>Eukaryota</taxon>
        <taxon>Fungi</taxon>
        <taxon>Dikarya</taxon>
        <taxon>Ascomycota</taxon>
        <taxon>Pezizomycotina</taxon>
        <taxon>Eurotiomycetes</taxon>
        <taxon>Eurotiomycetidae</taxon>
        <taxon>Eurotiales</taxon>
        <taxon>Aspergillaceae</taxon>
        <taxon>Penicillium</taxon>
    </lineage>
</organism>
<dbReference type="RefSeq" id="XP_056793276.1">
    <property type="nucleotide sequence ID" value="XM_056931245.1"/>
</dbReference>
<dbReference type="PANTHER" id="PTHR11941:SF75">
    <property type="entry name" value="ENOYL-COA HYDRATASE_ISOMERASE FAMILY PROTEIN"/>
    <property type="match status" value="1"/>
</dbReference>
<dbReference type="Proteomes" id="UP001148312">
    <property type="component" value="Unassembled WGS sequence"/>
</dbReference>
<proteinExistence type="predicted"/>
<keyword evidence="2" id="KW-1185">Reference proteome</keyword>
<sequence>MADIPKFNDLAVERHGNIFVLTMQKPPENRLNSQFCQEMIRAYRTVERLLGPDSEGAVITRGNDAKFWCTGLELDESDTNPFANSDGFYPLIHTILDFPYPTIALLTGHTFGGACPLALAHDYRVMNSQRGFICMPPVNLGLHFDGIGSLPRLKLRPQIARKMLLEAHRWTGSEAMADGIVDAVAEPEKMLDVALELGQKVAPKAKMGVYALLRQELWGDAVKKFQQISYVHSRMTSAPAKAKI</sequence>
<accession>A0A9X0C033</accession>
<dbReference type="GeneID" id="81621494"/>
<dbReference type="AlphaFoldDB" id="A0A9X0C033"/>
<dbReference type="GO" id="GO:0004165">
    <property type="term" value="F:delta(3)-delta(2)-enoyl-CoA isomerase activity"/>
    <property type="evidence" value="ECO:0007669"/>
    <property type="project" value="TreeGrafter"/>
</dbReference>
<dbReference type="InterPro" id="IPR001753">
    <property type="entry name" value="Enoyl-CoA_hydra/iso"/>
</dbReference>
<dbReference type="GO" id="GO:0006635">
    <property type="term" value="P:fatty acid beta-oxidation"/>
    <property type="evidence" value="ECO:0007669"/>
    <property type="project" value="TreeGrafter"/>
</dbReference>
<dbReference type="EMBL" id="JAPWDQ010000002">
    <property type="protein sequence ID" value="KAJ5492896.1"/>
    <property type="molecule type" value="Genomic_DNA"/>
</dbReference>
<dbReference type="Pfam" id="PF00378">
    <property type="entry name" value="ECH_1"/>
    <property type="match status" value="1"/>
</dbReference>
<dbReference type="CDD" id="cd06558">
    <property type="entry name" value="crotonase-like"/>
    <property type="match status" value="1"/>
</dbReference>
<protein>
    <submittedName>
        <fullName evidence="1">Uncharacterized protein</fullName>
    </submittedName>
</protein>
<dbReference type="InterPro" id="IPR029045">
    <property type="entry name" value="ClpP/crotonase-like_dom_sf"/>
</dbReference>
<evidence type="ECO:0000313" key="2">
    <source>
        <dbReference type="Proteomes" id="UP001148312"/>
    </source>
</evidence>
<dbReference type="Gene3D" id="3.90.226.10">
    <property type="entry name" value="2-enoyl-CoA Hydratase, Chain A, domain 1"/>
    <property type="match status" value="1"/>
</dbReference>
<gene>
    <name evidence="1" type="ORF">N7539_001642</name>
</gene>
<reference evidence="1" key="2">
    <citation type="journal article" date="2023" name="IMA Fungus">
        <title>Comparative genomic study of the Penicillium genus elucidates a diverse pangenome and 15 lateral gene transfer events.</title>
        <authorList>
            <person name="Petersen C."/>
            <person name="Sorensen T."/>
            <person name="Nielsen M.R."/>
            <person name="Sondergaard T.E."/>
            <person name="Sorensen J.L."/>
            <person name="Fitzpatrick D.A."/>
            <person name="Frisvad J.C."/>
            <person name="Nielsen K.L."/>
        </authorList>
    </citation>
    <scope>NUCLEOTIDE SEQUENCE</scope>
    <source>
        <strain evidence="1">IBT 30728</strain>
    </source>
</reference>